<comment type="similarity">
    <text evidence="1">Belongs to the AB hydrolase superfamily.</text>
</comment>
<dbReference type="SUPFAM" id="SSF53474">
    <property type="entry name" value="alpha/beta-Hydrolases"/>
    <property type="match status" value="1"/>
</dbReference>
<dbReference type="GO" id="GO:0016787">
    <property type="term" value="F:hydrolase activity"/>
    <property type="evidence" value="ECO:0007669"/>
    <property type="project" value="InterPro"/>
</dbReference>
<reference evidence="3 4" key="1">
    <citation type="submission" date="2019-03" db="EMBL/GenBank/DDBJ databases">
        <title>Draft genome sequences of novel Actinobacteria.</title>
        <authorList>
            <person name="Sahin N."/>
            <person name="Ay H."/>
            <person name="Saygin H."/>
        </authorList>
    </citation>
    <scope>NUCLEOTIDE SEQUENCE [LARGE SCALE GENOMIC DNA]</scope>
    <source>
        <strain evidence="3 4">DSM 41900</strain>
    </source>
</reference>
<sequence length="382" mass="41180">MSGGHAHLGSYGDWAERAREAGGLFPTAPPGDATRESVRRALGADRGEAPPEARVEHSWREDGLRGELVSWSVGYGPRTEAYVLRPDTAGPLPAVVAMHEHAGVKYHGKEKIADGPGGPPEALRPLRDRFYGGRAWANALARRGFVVLVHDVFMWGSRRFELDLDSEAARREVAGRLAAEGRPEREPGLPERYDIVAEGHEHVVAKYCALLGTSVAGTILREDGVALRYLGSRPDVVPERVGCVGFSGGGARAVLLGAVRDEIAATVVVGMMSGSAELLDRHVAPHSWSLFPPGLSRVADWPDVAACRAPWPLQVQYLRDDALFSPEGMAAAHRKLRELYGLAGRPDAYAFRFADGPHRFDVAAQEAAFAFLGRTLGGEHPG</sequence>
<dbReference type="EMBL" id="SMKI01000049">
    <property type="protein sequence ID" value="TDC77647.1"/>
    <property type="molecule type" value="Genomic_DNA"/>
</dbReference>
<dbReference type="InterPro" id="IPR050261">
    <property type="entry name" value="FrsA_esterase"/>
</dbReference>
<name>A0A4R4TIX2_9ACTN</name>
<evidence type="ECO:0000256" key="1">
    <source>
        <dbReference type="ARBA" id="ARBA00008645"/>
    </source>
</evidence>
<dbReference type="OrthoDB" id="9805123at2"/>
<dbReference type="PANTHER" id="PTHR22946:SF8">
    <property type="entry name" value="ACETYL XYLAN ESTERASE DOMAIN-CONTAINING PROTEIN"/>
    <property type="match status" value="1"/>
</dbReference>
<keyword evidence="4" id="KW-1185">Reference proteome</keyword>
<dbReference type="Gene3D" id="3.40.50.1820">
    <property type="entry name" value="alpha/beta hydrolase"/>
    <property type="match status" value="1"/>
</dbReference>
<organism evidence="3 4">
    <name type="scientific">Streptomyces hainanensis</name>
    <dbReference type="NCBI Taxonomy" id="402648"/>
    <lineage>
        <taxon>Bacteria</taxon>
        <taxon>Bacillati</taxon>
        <taxon>Actinomycetota</taxon>
        <taxon>Actinomycetes</taxon>
        <taxon>Kitasatosporales</taxon>
        <taxon>Streptomycetaceae</taxon>
        <taxon>Streptomyces</taxon>
    </lineage>
</organism>
<dbReference type="PANTHER" id="PTHR22946">
    <property type="entry name" value="DIENELACTONE HYDROLASE DOMAIN-CONTAINING PROTEIN-RELATED"/>
    <property type="match status" value="1"/>
</dbReference>
<gene>
    <name evidence="3" type="ORF">E1283_06760</name>
</gene>
<proteinExistence type="inferred from homology"/>
<protein>
    <recommendedName>
        <fullName evidence="2">Dienelactone hydrolase domain-containing protein</fullName>
    </recommendedName>
</protein>
<accession>A0A4R4TIX2</accession>
<comment type="caution">
    <text evidence="3">The sequence shown here is derived from an EMBL/GenBank/DDBJ whole genome shotgun (WGS) entry which is preliminary data.</text>
</comment>
<dbReference type="RefSeq" id="WP_132816973.1">
    <property type="nucleotide sequence ID" value="NZ_SMKI01000049.1"/>
</dbReference>
<evidence type="ECO:0000313" key="3">
    <source>
        <dbReference type="EMBL" id="TDC77647.1"/>
    </source>
</evidence>
<dbReference type="AlphaFoldDB" id="A0A4R4TIX2"/>
<evidence type="ECO:0000313" key="4">
    <source>
        <dbReference type="Proteomes" id="UP000295345"/>
    </source>
</evidence>
<dbReference type="Proteomes" id="UP000295345">
    <property type="component" value="Unassembled WGS sequence"/>
</dbReference>
<dbReference type="InterPro" id="IPR029058">
    <property type="entry name" value="AB_hydrolase_fold"/>
</dbReference>
<evidence type="ECO:0000259" key="2">
    <source>
        <dbReference type="Pfam" id="PF01738"/>
    </source>
</evidence>
<dbReference type="InterPro" id="IPR002925">
    <property type="entry name" value="Dienelactn_hydro"/>
</dbReference>
<feature type="domain" description="Dienelactone hydrolase" evidence="2">
    <location>
        <begin position="138"/>
        <end position="268"/>
    </location>
</feature>
<dbReference type="Pfam" id="PF01738">
    <property type="entry name" value="DLH"/>
    <property type="match status" value="1"/>
</dbReference>